<dbReference type="InterPro" id="IPR023696">
    <property type="entry name" value="Ureohydrolase_dom_sf"/>
</dbReference>
<dbReference type="EMBL" id="FOOY01000005">
    <property type="protein sequence ID" value="SFG14626.1"/>
    <property type="molecule type" value="Genomic_DNA"/>
</dbReference>
<dbReference type="Pfam" id="PF00491">
    <property type="entry name" value="Arginase"/>
    <property type="match status" value="1"/>
</dbReference>
<dbReference type="Gene3D" id="3.40.800.10">
    <property type="entry name" value="Ureohydrolase domain"/>
    <property type="match status" value="1"/>
</dbReference>
<evidence type="ECO:0000313" key="3">
    <source>
        <dbReference type="Proteomes" id="UP000198752"/>
    </source>
</evidence>
<gene>
    <name evidence="2" type="ORF">SAMN02982927_00777</name>
</gene>
<sequence length="269" mass="30640">MTLLHHDITFCNFDRTYESQTQLLASVPHHWIDFTQLRGTSLYCSQEAFANISGQLNLLPENGLTFWGSGNYHYATLARLKRIDRPFSLILFDHHTDLKEGRIGSLLSCGSWVRHAVNDLVNLKKVITIGPDPTKAPIIQIGGRRQVTIFPEKNLPSAARILDAVPTEHVYISVDKDLLTEQDAKTNWDQGNVSVMNLVAFIEKIIDKKKVEGLDVCGEWPIRPHEQFDQQTRLWIRKNEKSNLLIAQAFLKQTSVTNKKGDQFTKHVV</sequence>
<name>A0A1I2PLV3_9BACL</name>
<dbReference type="OrthoDB" id="9805406at2"/>
<dbReference type="PROSITE" id="PS51409">
    <property type="entry name" value="ARGINASE_2"/>
    <property type="match status" value="1"/>
</dbReference>
<dbReference type="GO" id="GO:0016813">
    <property type="term" value="F:hydrolase activity, acting on carbon-nitrogen (but not peptide) bonds, in linear amidines"/>
    <property type="evidence" value="ECO:0007669"/>
    <property type="project" value="UniProtKB-ARBA"/>
</dbReference>
<protein>
    <submittedName>
        <fullName evidence="2">Arginase family protein</fullName>
    </submittedName>
</protein>
<organism evidence="2 3">
    <name type="scientific">Sporolactobacillus nakayamae</name>
    <dbReference type="NCBI Taxonomy" id="269670"/>
    <lineage>
        <taxon>Bacteria</taxon>
        <taxon>Bacillati</taxon>
        <taxon>Bacillota</taxon>
        <taxon>Bacilli</taxon>
        <taxon>Bacillales</taxon>
        <taxon>Sporolactobacillaceae</taxon>
        <taxon>Sporolactobacillus</taxon>
    </lineage>
</organism>
<dbReference type="SUPFAM" id="SSF52768">
    <property type="entry name" value="Arginase/deacetylase"/>
    <property type="match status" value="1"/>
</dbReference>
<accession>A0A1I2PLV3</accession>
<comment type="similarity">
    <text evidence="1">Belongs to the arginase family.</text>
</comment>
<dbReference type="Proteomes" id="UP000198752">
    <property type="component" value="Unassembled WGS sequence"/>
</dbReference>
<dbReference type="AlphaFoldDB" id="A0A1I2PLV3"/>
<dbReference type="InterPro" id="IPR006035">
    <property type="entry name" value="Ureohydrolase"/>
</dbReference>
<dbReference type="GO" id="GO:0046872">
    <property type="term" value="F:metal ion binding"/>
    <property type="evidence" value="ECO:0007669"/>
    <property type="project" value="InterPro"/>
</dbReference>
<proteinExistence type="inferred from homology"/>
<keyword evidence="3" id="KW-1185">Reference proteome</keyword>
<evidence type="ECO:0000256" key="1">
    <source>
        <dbReference type="PROSITE-ProRule" id="PRU00742"/>
    </source>
</evidence>
<dbReference type="RefSeq" id="WP_093670262.1">
    <property type="nucleotide sequence ID" value="NZ_FOOY01000005.1"/>
</dbReference>
<evidence type="ECO:0000313" key="2">
    <source>
        <dbReference type="EMBL" id="SFG14626.1"/>
    </source>
</evidence>
<reference evidence="3" key="1">
    <citation type="submission" date="2016-10" db="EMBL/GenBank/DDBJ databases">
        <authorList>
            <person name="Varghese N."/>
            <person name="Submissions S."/>
        </authorList>
    </citation>
    <scope>NUCLEOTIDE SEQUENCE [LARGE SCALE GENOMIC DNA]</scope>
    <source>
        <strain evidence="3">ATCC 700379</strain>
    </source>
</reference>
<dbReference type="STRING" id="269670.SAMN02982927_00777"/>